<keyword evidence="1" id="KW-0812">Transmembrane</keyword>
<evidence type="ECO:0000313" key="2">
    <source>
        <dbReference type="EMBL" id="MBB5855019.1"/>
    </source>
</evidence>
<dbReference type="RefSeq" id="WP_184899386.1">
    <property type="nucleotide sequence ID" value="NZ_JACHMX010000001.1"/>
</dbReference>
<gene>
    <name evidence="2" type="ORF">HDA45_005106</name>
</gene>
<dbReference type="EMBL" id="JACHMX010000001">
    <property type="protein sequence ID" value="MBB5855019.1"/>
    <property type="molecule type" value="Genomic_DNA"/>
</dbReference>
<evidence type="ECO:0000256" key="1">
    <source>
        <dbReference type="SAM" id="Phobius"/>
    </source>
</evidence>
<name>A0A841B1Q2_9PSEU</name>
<accession>A0A841B1Q2</accession>
<keyword evidence="1" id="KW-1133">Transmembrane helix</keyword>
<sequence>MTDDLGLPGRRELPPEVLDNLRMSLREGMGKPARRRWPIVAAAAAVVLVLAGALVATAIIRDPDAPGPVVANPDFSLDWPKAVEAMNRCWAVLQTQGKAANFPDRDEWVPRFTVSSWEITVVAVTVDDKPFFCETTLMTATVSDPNAAPMYTQGTRTAALLMTPAGTFAGVADPEWPKLEVTGQNEQSASLREISIFRPGNLFVHIAPMKPSRTTYAVGPTPGEQSRPIHYQAPYLLRPAPEPAASELDKPVFPVPDRATPAGEFFNTCTRGASEALSDEDAYRAGALLEREDVEVVVARLGGRAIVCQGGLGYLDGKTEYYRVMYDQSKSAEPVHTLRTESVGNVDRNGATVPPRNPYLGVVPEAAVGVKLDFGTGGEIDATVADGTFAAWMPDNVSRDYENAKVGITVVDAAGKTLHQGTLPMY</sequence>
<organism evidence="2 3">
    <name type="scientific">Amycolatopsis umgeniensis</name>
    <dbReference type="NCBI Taxonomy" id="336628"/>
    <lineage>
        <taxon>Bacteria</taxon>
        <taxon>Bacillati</taxon>
        <taxon>Actinomycetota</taxon>
        <taxon>Actinomycetes</taxon>
        <taxon>Pseudonocardiales</taxon>
        <taxon>Pseudonocardiaceae</taxon>
        <taxon>Amycolatopsis</taxon>
    </lineage>
</organism>
<feature type="transmembrane region" description="Helical" evidence="1">
    <location>
        <begin position="39"/>
        <end position="60"/>
    </location>
</feature>
<protein>
    <submittedName>
        <fullName evidence="2">Uncharacterized protein</fullName>
    </submittedName>
</protein>
<reference evidence="2 3" key="1">
    <citation type="submission" date="2020-08" db="EMBL/GenBank/DDBJ databases">
        <title>Sequencing the genomes of 1000 actinobacteria strains.</title>
        <authorList>
            <person name="Klenk H.-P."/>
        </authorList>
    </citation>
    <scope>NUCLEOTIDE SEQUENCE [LARGE SCALE GENOMIC DNA]</scope>
    <source>
        <strain evidence="2 3">DSM 45272</strain>
    </source>
</reference>
<comment type="caution">
    <text evidence="2">The sequence shown here is derived from an EMBL/GenBank/DDBJ whole genome shotgun (WGS) entry which is preliminary data.</text>
</comment>
<dbReference type="AlphaFoldDB" id="A0A841B1Q2"/>
<proteinExistence type="predicted"/>
<dbReference type="Proteomes" id="UP000580861">
    <property type="component" value="Unassembled WGS sequence"/>
</dbReference>
<evidence type="ECO:0000313" key="3">
    <source>
        <dbReference type="Proteomes" id="UP000580861"/>
    </source>
</evidence>
<keyword evidence="3" id="KW-1185">Reference proteome</keyword>
<keyword evidence="1" id="KW-0472">Membrane</keyword>